<dbReference type="PANTHER" id="PTHR43596:SF1">
    <property type="entry name" value="ADP,ATP CARRIER PROTEIN"/>
    <property type="match status" value="1"/>
</dbReference>
<comment type="caution">
    <text evidence="2">The sequence shown here is derived from an EMBL/GenBank/DDBJ whole genome shotgun (WGS) entry which is preliminary data.</text>
</comment>
<feature type="compositionally biased region" description="Low complexity" evidence="1">
    <location>
        <begin position="17"/>
        <end position="30"/>
    </location>
</feature>
<feature type="region of interest" description="Disordered" evidence="1">
    <location>
        <begin position="1"/>
        <end position="47"/>
    </location>
</feature>
<reference evidence="2 3" key="1">
    <citation type="submission" date="2018-10" db="EMBL/GenBank/DDBJ databases">
        <title>A high-quality apple genome assembly.</title>
        <authorList>
            <person name="Hu J."/>
        </authorList>
    </citation>
    <scope>NUCLEOTIDE SEQUENCE [LARGE SCALE GENOMIC DNA]</scope>
    <source>
        <strain evidence="3">cv. HFTH1</strain>
        <tissue evidence="2">Young leaf</tissue>
    </source>
</reference>
<dbReference type="PANTHER" id="PTHR43596">
    <property type="entry name" value="ADP,ATP CARRIER PROTEIN"/>
    <property type="match status" value="1"/>
</dbReference>
<name>A0A498KBA0_MALDO</name>
<accession>A0A498KBA0</accession>
<dbReference type="Proteomes" id="UP000290289">
    <property type="component" value="Chromosome 3"/>
</dbReference>
<dbReference type="EMBL" id="RDQH01000329">
    <property type="protein sequence ID" value="RXI03644.1"/>
    <property type="molecule type" value="Genomic_DNA"/>
</dbReference>
<sequence>MSTVEYKSKFNPQKTQSLSLRLSSPLDSTSPHLRAQTTSPSPLSSPISPSVFQSGHTHITQVTHLSDLSLKSALGVGTDMSLGFQLNFDFPMQILCAYFVVLPLRDEGAISLGLSSLPSLFVRSLALTSIAAPVATLIFSLPNVSKGKVCVLPCNLFS</sequence>
<dbReference type="AlphaFoldDB" id="A0A498KBA0"/>
<dbReference type="STRING" id="3750.A0A498KBA0"/>
<proteinExistence type="predicted"/>
<organism evidence="2 3">
    <name type="scientific">Malus domestica</name>
    <name type="common">Apple</name>
    <name type="synonym">Pyrus malus</name>
    <dbReference type="NCBI Taxonomy" id="3750"/>
    <lineage>
        <taxon>Eukaryota</taxon>
        <taxon>Viridiplantae</taxon>
        <taxon>Streptophyta</taxon>
        <taxon>Embryophyta</taxon>
        <taxon>Tracheophyta</taxon>
        <taxon>Spermatophyta</taxon>
        <taxon>Magnoliopsida</taxon>
        <taxon>eudicotyledons</taxon>
        <taxon>Gunneridae</taxon>
        <taxon>Pentapetalae</taxon>
        <taxon>rosids</taxon>
        <taxon>fabids</taxon>
        <taxon>Rosales</taxon>
        <taxon>Rosaceae</taxon>
        <taxon>Amygdaloideae</taxon>
        <taxon>Maleae</taxon>
        <taxon>Malus</taxon>
    </lineage>
</organism>
<protein>
    <submittedName>
        <fullName evidence="2">Uncharacterized protein</fullName>
    </submittedName>
</protein>
<evidence type="ECO:0000313" key="3">
    <source>
        <dbReference type="Proteomes" id="UP000290289"/>
    </source>
</evidence>
<evidence type="ECO:0000313" key="2">
    <source>
        <dbReference type="EMBL" id="RXI03644.1"/>
    </source>
</evidence>
<keyword evidence="3" id="KW-1185">Reference proteome</keyword>
<evidence type="ECO:0000256" key="1">
    <source>
        <dbReference type="SAM" id="MobiDB-lite"/>
    </source>
</evidence>
<gene>
    <name evidence="2" type="ORF">DVH24_004296</name>
</gene>
<feature type="compositionally biased region" description="Polar residues" evidence="1">
    <location>
        <begin position="1"/>
        <end position="16"/>
    </location>
</feature>